<evidence type="ECO:0000313" key="11">
    <source>
        <dbReference type="Proteomes" id="UP000180235"/>
    </source>
</evidence>
<dbReference type="InterPro" id="IPR002941">
    <property type="entry name" value="DNA_methylase_N4/N6"/>
</dbReference>
<dbReference type="Gene3D" id="3.40.50.150">
    <property type="entry name" value="Vaccinia Virus protein VP39"/>
    <property type="match status" value="1"/>
</dbReference>
<dbReference type="REBASE" id="166393">
    <property type="entry name" value="M.GliD10ORF1846P"/>
</dbReference>
<keyword evidence="3 10" id="KW-0808">Transferase</keyword>
<keyword evidence="5" id="KW-0680">Restriction system</keyword>
<evidence type="ECO:0000256" key="8">
    <source>
        <dbReference type="RuleBase" id="RU362026"/>
    </source>
</evidence>
<dbReference type="InterPro" id="IPR029063">
    <property type="entry name" value="SAM-dependent_MTases_sf"/>
</dbReference>
<dbReference type="SUPFAM" id="SSF53335">
    <property type="entry name" value="S-adenosyl-L-methionine-dependent methyltransferases"/>
    <property type="match status" value="1"/>
</dbReference>
<evidence type="ECO:0000256" key="7">
    <source>
        <dbReference type="ARBA" id="ARBA00049120"/>
    </source>
</evidence>
<gene>
    <name evidence="10" type="primary">yhdJ-3</name>
    <name evidence="10" type="ORF">GlitD10_1846</name>
</gene>
<dbReference type="STRING" id="1188229.GlitD10_1846"/>
<dbReference type="GO" id="GO:0009307">
    <property type="term" value="P:DNA restriction-modification system"/>
    <property type="evidence" value="ECO:0007669"/>
    <property type="project" value="UniProtKB-KW"/>
</dbReference>
<dbReference type="PROSITE" id="PS00093">
    <property type="entry name" value="N4_MTASE"/>
    <property type="match status" value="1"/>
</dbReference>
<keyword evidence="2 10" id="KW-0489">Methyltransferase</keyword>
<dbReference type="InterPro" id="IPR001091">
    <property type="entry name" value="RM_Methyltransferase"/>
</dbReference>
<dbReference type="OrthoDB" id="9800801at2"/>
<organism evidence="10 11">
    <name type="scientific">Gloeomargarita lithophora Alchichica-D10</name>
    <dbReference type="NCBI Taxonomy" id="1188229"/>
    <lineage>
        <taxon>Bacteria</taxon>
        <taxon>Bacillati</taxon>
        <taxon>Cyanobacteriota</taxon>
        <taxon>Cyanophyceae</taxon>
        <taxon>Gloeomargaritales</taxon>
        <taxon>Gloeomargaritaceae</taxon>
        <taxon>Gloeomargarita</taxon>
    </lineage>
</organism>
<dbReference type="PRINTS" id="PR00508">
    <property type="entry name" value="S21N4MTFRASE"/>
</dbReference>
<feature type="domain" description="DNA methylase N-4/N-6" evidence="9">
    <location>
        <begin position="43"/>
        <end position="279"/>
    </location>
</feature>
<evidence type="ECO:0000256" key="3">
    <source>
        <dbReference type="ARBA" id="ARBA00022679"/>
    </source>
</evidence>
<name>A0A1J0AE12_9CYAN</name>
<dbReference type="EC" id="2.1.1.-" evidence="8"/>
<accession>A0A1J0AE12</accession>
<evidence type="ECO:0000313" key="10">
    <source>
        <dbReference type="EMBL" id="APB34172.1"/>
    </source>
</evidence>
<evidence type="ECO:0000256" key="1">
    <source>
        <dbReference type="ARBA" id="ARBA00010203"/>
    </source>
</evidence>
<keyword evidence="6" id="KW-0238">DNA-binding</keyword>
<comment type="catalytic activity">
    <reaction evidence="7">
        <text>a 2'-deoxycytidine in DNA + S-adenosyl-L-methionine = an N(4)-methyl-2'-deoxycytidine in DNA + S-adenosyl-L-homocysteine + H(+)</text>
        <dbReference type="Rhea" id="RHEA:16857"/>
        <dbReference type="Rhea" id="RHEA-COMP:11369"/>
        <dbReference type="Rhea" id="RHEA-COMP:13674"/>
        <dbReference type="ChEBI" id="CHEBI:15378"/>
        <dbReference type="ChEBI" id="CHEBI:57856"/>
        <dbReference type="ChEBI" id="CHEBI:59789"/>
        <dbReference type="ChEBI" id="CHEBI:85452"/>
        <dbReference type="ChEBI" id="CHEBI:137933"/>
        <dbReference type="EC" id="2.1.1.113"/>
    </reaction>
</comment>
<evidence type="ECO:0000256" key="4">
    <source>
        <dbReference type="ARBA" id="ARBA00022691"/>
    </source>
</evidence>
<evidence type="ECO:0000256" key="6">
    <source>
        <dbReference type="ARBA" id="ARBA00023125"/>
    </source>
</evidence>
<dbReference type="GO" id="GO:0008170">
    <property type="term" value="F:N-methyltransferase activity"/>
    <property type="evidence" value="ECO:0007669"/>
    <property type="project" value="InterPro"/>
</dbReference>
<comment type="similarity">
    <text evidence="1">Belongs to the N(4)/N(6)-methyltransferase family. N(4) subfamily.</text>
</comment>
<protein>
    <recommendedName>
        <fullName evidence="8">Methyltransferase</fullName>
        <ecNumber evidence="8">2.1.1.-</ecNumber>
    </recommendedName>
</protein>
<dbReference type="Pfam" id="PF01555">
    <property type="entry name" value="N6_N4_Mtase"/>
    <property type="match status" value="1"/>
</dbReference>
<dbReference type="AlphaFoldDB" id="A0A1J0AE12"/>
<dbReference type="InterPro" id="IPR017985">
    <property type="entry name" value="MeTrfase_CN4_CS"/>
</dbReference>
<evidence type="ECO:0000256" key="5">
    <source>
        <dbReference type="ARBA" id="ARBA00022747"/>
    </source>
</evidence>
<sequence length="325" mass="37792">MMKLPLFADSQFILEDNYTQDAEMILYHGDAKELIKEIPDETISLVITSPPYNIGKNYENTTSIDTYLESQTQVIKDLYRILKYDGSVCWQVGNFVQDGEIYPLDILYYPIFKRLGFYLRNRIIWYFGHGLHASKRFSGRYETILWFSKTHQYKFNLDPVRVPSKYPGKRHFKGNNIGKPSGNPLGKNPSDVWELMIKEWDESLWNIPNVKSNHPEKTIHPCQYPIELVERCVLAMTDVGDWVFDPYAGVGSALIASIIHSRRVMGSEKEEKYIEIAKERIRNYWNGSLKIRPLGKPVHQPTGREKVAQVPDEWQANSQIKLIDE</sequence>
<dbReference type="EMBL" id="CP017675">
    <property type="protein sequence ID" value="APB34172.1"/>
    <property type="molecule type" value="Genomic_DNA"/>
</dbReference>
<dbReference type="GO" id="GO:0015667">
    <property type="term" value="F:site-specific DNA-methyltransferase (cytosine-N4-specific) activity"/>
    <property type="evidence" value="ECO:0007669"/>
    <property type="project" value="UniProtKB-EC"/>
</dbReference>
<evidence type="ECO:0000256" key="2">
    <source>
        <dbReference type="ARBA" id="ARBA00022603"/>
    </source>
</evidence>
<dbReference type="Proteomes" id="UP000180235">
    <property type="component" value="Chromosome"/>
</dbReference>
<dbReference type="RefSeq" id="WP_071454654.1">
    <property type="nucleotide sequence ID" value="NZ_CP017675.1"/>
</dbReference>
<proteinExistence type="inferred from homology"/>
<dbReference type="GO" id="GO:0032259">
    <property type="term" value="P:methylation"/>
    <property type="evidence" value="ECO:0007669"/>
    <property type="project" value="UniProtKB-KW"/>
</dbReference>
<reference evidence="10 11" key="1">
    <citation type="submission" date="2016-10" db="EMBL/GenBank/DDBJ databases">
        <title>Description of Gloeomargarita lithophora gen. nov., sp. nov., a thylakoid-bearing basal-branching cyanobacterium with intracellular carbonates, and proposal for Gloeomargaritales ord. nov.</title>
        <authorList>
            <person name="Moreira D."/>
            <person name="Tavera R."/>
            <person name="Benzerara K."/>
            <person name="Skouri-Panet F."/>
            <person name="Couradeau E."/>
            <person name="Gerard E."/>
            <person name="Loussert C."/>
            <person name="Novelo E."/>
            <person name="Zivanovic Y."/>
            <person name="Lopez-Garcia P."/>
        </authorList>
    </citation>
    <scope>NUCLEOTIDE SEQUENCE [LARGE SCALE GENOMIC DNA]</scope>
    <source>
        <strain evidence="10 11">D10</strain>
    </source>
</reference>
<evidence type="ECO:0000259" key="9">
    <source>
        <dbReference type="Pfam" id="PF01555"/>
    </source>
</evidence>
<keyword evidence="4" id="KW-0949">S-adenosyl-L-methionine</keyword>
<dbReference type="KEGG" id="glt:GlitD10_1846"/>
<dbReference type="GO" id="GO:0003677">
    <property type="term" value="F:DNA binding"/>
    <property type="evidence" value="ECO:0007669"/>
    <property type="project" value="UniProtKB-KW"/>
</dbReference>
<keyword evidence="11" id="KW-1185">Reference proteome</keyword>